<evidence type="ECO:0000256" key="1">
    <source>
        <dbReference type="ARBA" id="ARBA00038476"/>
    </source>
</evidence>
<dbReference type="Proteomes" id="UP000053647">
    <property type="component" value="Unassembled WGS sequence"/>
</dbReference>
<dbReference type="AlphaFoldDB" id="A0A0C9TF17"/>
<feature type="compositionally biased region" description="Polar residues" evidence="2">
    <location>
        <begin position="224"/>
        <end position="238"/>
    </location>
</feature>
<protein>
    <submittedName>
        <fullName evidence="4">Uncharacterized protein</fullName>
    </submittedName>
</protein>
<keyword evidence="5" id="KW-1185">Reference proteome</keyword>
<dbReference type="Pfam" id="PF13279">
    <property type="entry name" value="4HBT_2"/>
    <property type="match status" value="1"/>
</dbReference>
<dbReference type="OrthoDB" id="265761at2759"/>
<proteinExistence type="inferred from homology"/>
<sequence length="389" mass="43159">MPPQIPRDTASLLAKIPAIPAIPTRVQGLRPLYEQLQALFRRSSRSRFLSVLKYAAYIVLLVNAGSLPFAWHIRVSWPLLATKLEYILRASLIFTPKAERARALVAWVEGLSPVGASPFELVTVYRTWAGLDDSDMFGMHLSNSSYAKALDSARLRALLKSFPTWGRSGGLFPLGATHYHFIREIPLFATYEVRCSIGSWDNKWMYFVARFVTHPKRRNAEGSPPSQDSSALATPNDMAHQNGTVDVEQAVAAIVAGPRAPILEPDGTILHCVSISQVCFKYGRMTVPPVVVLGAEGLTKPPCPNSGISSYSHTNPPPNWVKSQAMRVAPTGDMANFQAFLKNGWRDVPESERWWEEAMGGPIEEKRRANLEILESLKFDCRDARPSTS</sequence>
<keyword evidence="3" id="KW-0812">Transmembrane</keyword>
<dbReference type="SUPFAM" id="SSF54637">
    <property type="entry name" value="Thioesterase/thiol ester dehydrase-isomerase"/>
    <property type="match status" value="1"/>
</dbReference>
<dbReference type="PANTHER" id="PTHR12475">
    <property type="match status" value="1"/>
</dbReference>
<reference evidence="4 5" key="1">
    <citation type="submission" date="2014-06" db="EMBL/GenBank/DDBJ databases">
        <authorList>
            <consortium name="DOE Joint Genome Institute"/>
            <person name="Kuo A."/>
            <person name="Kohler A."/>
            <person name="Nagy L.G."/>
            <person name="Floudas D."/>
            <person name="Copeland A."/>
            <person name="Barry K.W."/>
            <person name="Cichocki N."/>
            <person name="Veneault-Fourrey C."/>
            <person name="LaButti K."/>
            <person name="Lindquist E.A."/>
            <person name="Lipzen A."/>
            <person name="Lundell T."/>
            <person name="Morin E."/>
            <person name="Murat C."/>
            <person name="Sun H."/>
            <person name="Tunlid A."/>
            <person name="Henrissat B."/>
            <person name="Grigoriev I.V."/>
            <person name="Hibbett D.S."/>
            <person name="Martin F."/>
            <person name="Nordberg H.P."/>
            <person name="Cantor M.N."/>
            <person name="Hua S.X."/>
        </authorList>
    </citation>
    <scope>NUCLEOTIDE SEQUENCE [LARGE SCALE GENOMIC DNA]</scope>
    <source>
        <strain evidence="4 5">ATCC 200175</strain>
    </source>
</reference>
<feature type="region of interest" description="Disordered" evidence="2">
    <location>
        <begin position="217"/>
        <end position="238"/>
    </location>
</feature>
<reference evidence="5" key="2">
    <citation type="submission" date="2015-01" db="EMBL/GenBank/DDBJ databases">
        <title>Evolutionary Origins and Diversification of the Mycorrhizal Mutualists.</title>
        <authorList>
            <consortium name="DOE Joint Genome Institute"/>
            <consortium name="Mycorrhizal Genomics Consortium"/>
            <person name="Kohler A."/>
            <person name="Kuo A."/>
            <person name="Nagy L.G."/>
            <person name="Floudas D."/>
            <person name="Copeland A."/>
            <person name="Barry K.W."/>
            <person name="Cichocki N."/>
            <person name="Veneault-Fourrey C."/>
            <person name="LaButti K."/>
            <person name="Lindquist E.A."/>
            <person name="Lipzen A."/>
            <person name="Lundell T."/>
            <person name="Morin E."/>
            <person name="Murat C."/>
            <person name="Riley R."/>
            <person name="Ohm R."/>
            <person name="Sun H."/>
            <person name="Tunlid A."/>
            <person name="Henrissat B."/>
            <person name="Grigoriev I.V."/>
            <person name="Hibbett D.S."/>
            <person name="Martin F."/>
        </authorList>
    </citation>
    <scope>NUCLEOTIDE SEQUENCE [LARGE SCALE GENOMIC DNA]</scope>
    <source>
        <strain evidence="5">ATCC 200175</strain>
    </source>
</reference>
<evidence type="ECO:0000256" key="3">
    <source>
        <dbReference type="SAM" id="Phobius"/>
    </source>
</evidence>
<dbReference type="CDD" id="cd00586">
    <property type="entry name" value="4HBT"/>
    <property type="match status" value="1"/>
</dbReference>
<comment type="similarity">
    <text evidence="1">Belongs to the lcsJ thioesterase family.</text>
</comment>
<organism evidence="4 5">
    <name type="scientific">Paxillus involutus ATCC 200175</name>
    <dbReference type="NCBI Taxonomy" id="664439"/>
    <lineage>
        <taxon>Eukaryota</taxon>
        <taxon>Fungi</taxon>
        <taxon>Dikarya</taxon>
        <taxon>Basidiomycota</taxon>
        <taxon>Agaricomycotina</taxon>
        <taxon>Agaricomycetes</taxon>
        <taxon>Agaricomycetidae</taxon>
        <taxon>Boletales</taxon>
        <taxon>Paxilineae</taxon>
        <taxon>Paxillaceae</taxon>
        <taxon>Paxillus</taxon>
    </lineage>
</organism>
<evidence type="ECO:0000313" key="4">
    <source>
        <dbReference type="EMBL" id="KIJ09528.1"/>
    </source>
</evidence>
<dbReference type="InterPro" id="IPR029069">
    <property type="entry name" value="HotDog_dom_sf"/>
</dbReference>
<dbReference type="Gene3D" id="3.10.129.10">
    <property type="entry name" value="Hotdog Thioesterase"/>
    <property type="match status" value="1"/>
</dbReference>
<evidence type="ECO:0000313" key="5">
    <source>
        <dbReference type="Proteomes" id="UP000053647"/>
    </source>
</evidence>
<evidence type="ECO:0000256" key="2">
    <source>
        <dbReference type="SAM" id="MobiDB-lite"/>
    </source>
</evidence>
<accession>A0A0C9TF17</accession>
<name>A0A0C9TF17_PAXIN</name>
<dbReference type="HOGENOM" id="CLU_043860_1_0_1"/>
<dbReference type="InterPro" id="IPR051490">
    <property type="entry name" value="THEM6_lcsJ_thioesterase"/>
</dbReference>
<gene>
    <name evidence="4" type="ORF">PAXINDRAFT_102235</name>
</gene>
<dbReference type="EMBL" id="KN819454">
    <property type="protein sequence ID" value="KIJ09528.1"/>
    <property type="molecule type" value="Genomic_DNA"/>
</dbReference>
<keyword evidence="3" id="KW-1133">Transmembrane helix</keyword>
<dbReference type="PANTHER" id="PTHR12475:SF4">
    <property type="entry name" value="PROTEIN THEM6"/>
    <property type="match status" value="1"/>
</dbReference>
<keyword evidence="3" id="KW-0472">Membrane</keyword>
<feature type="transmembrane region" description="Helical" evidence="3">
    <location>
        <begin position="51"/>
        <end position="71"/>
    </location>
</feature>